<protein>
    <submittedName>
        <fullName evidence="1">Uncharacterized protein</fullName>
    </submittedName>
</protein>
<sequence length="178" mass="21092">MELPELDKYTTEILGYYGTLTTHVNQKWHQAKHALTLNEWFNTLPDAEKYAFATGSFNVYMLNSSKPVSIFTKIIKRIIPPKPSKRGWELWMNDGHAKPTCESLADFLEMLPKNESTEVIKTFVDNVCDMFREHQYDPKTDMDKIRNIVDPDNTFNNKYEKIRFEFHETCEEFFKTQY</sequence>
<keyword evidence="2" id="KW-1185">Reference proteome</keyword>
<evidence type="ECO:0000313" key="2">
    <source>
        <dbReference type="Proteomes" id="UP001185015"/>
    </source>
</evidence>
<reference evidence="1 2" key="1">
    <citation type="submission" date="2023-07" db="EMBL/GenBank/DDBJ databases">
        <title>Genomic Encyclopedia of Type Strains, Phase IV (KMG-IV): sequencing the most valuable type-strain genomes for metagenomic binning, comparative biology and taxonomic classification.</title>
        <authorList>
            <person name="Goeker M."/>
        </authorList>
    </citation>
    <scope>NUCLEOTIDE SEQUENCE [LARGE SCALE GENOMIC DNA]</scope>
    <source>
        <strain evidence="1 2">DSM 17273</strain>
    </source>
</reference>
<dbReference type="Proteomes" id="UP001185015">
    <property type="component" value="Unassembled WGS sequence"/>
</dbReference>
<comment type="caution">
    <text evidence="1">The sequence shown here is derived from an EMBL/GenBank/DDBJ whole genome shotgun (WGS) entry which is preliminary data.</text>
</comment>
<dbReference type="AlphaFoldDB" id="A0AA90U0I8"/>
<dbReference type="RefSeq" id="WP_309740682.1">
    <property type="nucleotide sequence ID" value="NZ_JAVDQI010000007.1"/>
</dbReference>
<accession>A0AA90U0I8</accession>
<name>A0AA90U0I8_9EURY</name>
<proteinExistence type="predicted"/>
<evidence type="ECO:0000313" key="1">
    <source>
        <dbReference type="EMBL" id="MDR6223412.1"/>
    </source>
</evidence>
<dbReference type="EMBL" id="JAVDQI010000007">
    <property type="protein sequence ID" value="MDR6223412.1"/>
    <property type="molecule type" value="Genomic_DNA"/>
</dbReference>
<gene>
    <name evidence="1" type="ORF">J2750_001880</name>
</gene>
<organism evidence="1 2">
    <name type="scientific">Methanococcoides alaskense</name>
    <dbReference type="NCBI Taxonomy" id="325778"/>
    <lineage>
        <taxon>Archaea</taxon>
        <taxon>Methanobacteriati</taxon>
        <taxon>Methanobacteriota</taxon>
        <taxon>Stenosarchaea group</taxon>
        <taxon>Methanomicrobia</taxon>
        <taxon>Methanosarcinales</taxon>
        <taxon>Methanosarcinaceae</taxon>
        <taxon>Methanococcoides</taxon>
    </lineage>
</organism>